<dbReference type="AlphaFoldDB" id="A0A143HQ73"/>
<dbReference type="RefSeq" id="WP_067155996.1">
    <property type="nucleotide sequence ID" value="NZ_CP014864.1"/>
</dbReference>
<feature type="chain" id="PRO_5013476349" evidence="1">
    <location>
        <begin position="23"/>
        <end position="122"/>
    </location>
</feature>
<dbReference type="KEGG" id="mthd:A3224_14175"/>
<evidence type="ECO:0000313" key="4">
    <source>
        <dbReference type="EMBL" id="MCX2801177.1"/>
    </source>
</evidence>
<proteinExistence type="predicted"/>
<dbReference type="Proteomes" id="UP001209730">
    <property type="component" value="Unassembled WGS sequence"/>
</dbReference>
<evidence type="ECO:0000313" key="3">
    <source>
        <dbReference type="EMBL" id="AMX03570.1"/>
    </source>
</evidence>
<dbReference type="Proteomes" id="UP000076077">
    <property type="component" value="Chromosome"/>
</dbReference>
<gene>
    <name evidence="3" type="ORF">A3224_14175</name>
    <name evidence="4" type="ORF">OQJ68_05175</name>
</gene>
<evidence type="ECO:0000256" key="1">
    <source>
        <dbReference type="SAM" id="SignalP"/>
    </source>
</evidence>
<keyword evidence="5" id="KW-1185">Reference proteome</keyword>
<dbReference type="GeneID" id="76609182"/>
<sequence length="122" mass="13416">MKTLAICLSILALLLSLPLAQAQTDTAQPAAREVSYSEPKLQQFANAYRAIVELSREYAPKLKAAADIEEAEAINREAQGKMIEAIRSAGLTKEEYQQIAGSLKSDPALVEKVNKMLQKDQR</sequence>
<dbReference type="Pfam" id="PF13767">
    <property type="entry name" value="DUF4168"/>
    <property type="match status" value="1"/>
</dbReference>
<reference evidence="4" key="3">
    <citation type="submission" date="2022-11" db="EMBL/GenBank/DDBJ databases">
        <title>Chitin-degrading and fungicidal potential of chitinolytic bacterial strains from marine environment of the Pacific Ocean regions.</title>
        <authorList>
            <person name="Pentekhina I."/>
            <person name="Nedashkovskaya O."/>
            <person name="Seitkalieva A."/>
            <person name="Podvolotskaya A."/>
            <person name="Tekutyeva L."/>
            <person name="Balabanova L."/>
        </authorList>
    </citation>
    <scope>NUCLEOTIDE SEQUENCE</scope>
    <source>
        <strain evidence="4">KMM 6838</strain>
    </source>
</reference>
<evidence type="ECO:0000259" key="2">
    <source>
        <dbReference type="Pfam" id="PF13767"/>
    </source>
</evidence>
<dbReference type="InterPro" id="IPR025433">
    <property type="entry name" value="DUF4168"/>
</dbReference>
<reference evidence="5" key="2">
    <citation type="submission" date="2016-03" db="EMBL/GenBank/DDBJ databases">
        <authorList>
            <person name="Lee Y.-S."/>
            <person name="Choi Y.-L."/>
        </authorList>
    </citation>
    <scope>NUCLEOTIDE SEQUENCE [LARGE SCALE GENOMIC DNA]</scope>
    <source>
        <strain evidence="5">DAU221</strain>
    </source>
</reference>
<evidence type="ECO:0000313" key="5">
    <source>
        <dbReference type="Proteomes" id="UP000076077"/>
    </source>
</evidence>
<dbReference type="EMBL" id="JAPHQB010000006">
    <property type="protein sequence ID" value="MCX2801177.1"/>
    <property type="molecule type" value="Genomic_DNA"/>
</dbReference>
<dbReference type="STRING" id="252514.A3224_14175"/>
<name>A0A143HQ73_MICTH</name>
<feature type="signal peptide" evidence="1">
    <location>
        <begin position="1"/>
        <end position="22"/>
    </location>
</feature>
<dbReference type="OrthoDB" id="5738830at2"/>
<reference evidence="3" key="1">
    <citation type="submission" date="2016-03" db="EMBL/GenBank/DDBJ databases">
        <authorList>
            <person name="Ploux O."/>
        </authorList>
    </citation>
    <scope>NUCLEOTIDE SEQUENCE [LARGE SCALE GENOMIC DNA]</scope>
    <source>
        <strain evidence="3">DAU221</strain>
    </source>
</reference>
<feature type="domain" description="DUF4168" evidence="2">
    <location>
        <begin position="37"/>
        <end position="113"/>
    </location>
</feature>
<protein>
    <submittedName>
        <fullName evidence="4">DUF4168 domain-containing protein</fullName>
    </submittedName>
</protein>
<keyword evidence="1" id="KW-0732">Signal</keyword>
<dbReference type="Gene3D" id="1.20.120.1190">
    <property type="match status" value="1"/>
</dbReference>
<accession>A0A143HQ73</accession>
<dbReference type="EMBL" id="CP014864">
    <property type="protein sequence ID" value="AMX03570.1"/>
    <property type="molecule type" value="Genomic_DNA"/>
</dbReference>
<organism evidence="3 5">
    <name type="scientific">Microbulbifer thermotolerans</name>
    <dbReference type="NCBI Taxonomy" id="252514"/>
    <lineage>
        <taxon>Bacteria</taxon>
        <taxon>Pseudomonadati</taxon>
        <taxon>Pseudomonadota</taxon>
        <taxon>Gammaproteobacteria</taxon>
        <taxon>Cellvibrionales</taxon>
        <taxon>Microbulbiferaceae</taxon>
        <taxon>Microbulbifer</taxon>
    </lineage>
</organism>